<feature type="transmembrane region" description="Helical" evidence="4">
    <location>
        <begin position="5"/>
        <end position="24"/>
    </location>
</feature>
<dbReference type="AlphaFoldDB" id="A0A511QP32"/>
<feature type="transmembrane region" description="Helical" evidence="4">
    <location>
        <begin position="350"/>
        <end position="368"/>
    </location>
</feature>
<feature type="transmembrane region" description="Helical" evidence="4">
    <location>
        <begin position="138"/>
        <end position="156"/>
    </location>
</feature>
<dbReference type="Gene3D" id="1.20.1250.20">
    <property type="entry name" value="MFS general substrate transporter like domains"/>
    <property type="match status" value="1"/>
</dbReference>
<keyword evidence="6" id="KW-1185">Reference proteome</keyword>
<gene>
    <name evidence="5" type="ORF">VSU01S_13150</name>
</gene>
<keyword evidence="1 4" id="KW-0812">Transmembrane</keyword>
<evidence type="ECO:0000256" key="2">
    <source>
        <dbReference type="ARBA" id="ARBA00022989"/>
    </source>
</evidence>
<evidence type="ECO:0008006" key="7">
    <source>
        <dbReference type="Google" id="ProtNLM"/>
    </source>
</evidence>
<dbReference type="Proteomes" id="UP000321113">
    <property type="component" value="Unassembled WGS sequence"/>
</dbReference>
<comment type="caution">
    <text evidence="5">The sequence shown here is derived from an EMBL/GenBank/DDBJ whole genome shotgun (WGS) entry which is preliminary data.</text>
</comment>
<dbReference type="InterPro" id="IPR011701">
    <property type="entry name" value="MFS"/>
</dbReference>
<feature type="transmembrane region" description="Helical" evidence="4">
    <location>
        <begin position="96"/>
        <end position="117"/>
    </location>
</feature>
<keyword evidence="3 4" id="KW-0472">Membrane</keyword>
<feature type="transmembrane region" description="Helical" evidence="4">
    <location>
        <begin position="162"/>
        <end position="180"/>
    </location>
</feature>
<feature type="transmembrane region" description="Helical" evidence="4">
    <location>
        <begin position="44"/>
        <end position="64"/>
    </location>
</feature>
<sequence length="371" mass="38605">MSKFIIGLVLFSGYFMFAFSWVLGDIYIGSMGYSATEVGESTSTLNIVKMLANLVGGVLIGKVLAEKVFKFNVYGFMLGMITIAAGLIVASMTEAFALLLISRALVGLGGGMILFTLSPITASVFEGKALSLVNGTNSSAYSGGIAVASALGVMIATHTIDVIHVTVGILVLLAVVLFLAKLNVQPLVPEGSNGEEQKPASLKQAVMTPFNWIFMLTFTAAIVFFTLMFTFASKMNIEATPFLWAAVGGNVVGIILGGSFPHKKVATISSIIAAIAGVAFFMGGIPSAALVCGFALFAGIPSYITLAFNQSWATPASLGTTFMMLWIGSDSIVAATSISFPSLIGSPASNLVLVALLAMYATGTAVIAKKY</sequence>
<dbReference type="EMBL" id="BJXK01000004">
    <property type="protein sequence ID" value="GEM79070.1"/>
    <property type="molecule type" value="Genomic_DNA"/>
</dbReference>
<organism evidence="5 6">
    <name type="scientific">Vibrio superstes NBRC 103154</name>
    <dbReference type="NCBI Taxonomy" id="1219062"/>
    <lineage>
        <taxon>Bacteria</taxon>
        <taxon>Pseudomonadati</taxon>
        <taxon>Pseudomonadota</taxon>
        <taxon>Gammaproteobacteria</taxon>
        <taxon>Vibrionales</taxon>
        <taxon>Vibrionaceae</taxon>
        <taxon>Vibrio</taxon>
    </lineage>
</organism>
<evidence type="ECO:0000256" key="4">
    <source>
        <dbReference type="SAM" id="Phobius"/>
    </source>
</evidence>
<reference evidence="5 6" key="1">
    <citation type="submission" date="2019-07" db="EMBL/GenBank/DDBJ databases">
        <title>Whole genome shotgun sequence of Vibrio superstes NBRC 103154.</title>
        <authorList>
            <person name="Hosoyama A."/>
            <person name="Uohara A."/>
            <person name="Ohji S."/>
            <person name="Ichikawa N."/>
        </authorList>
    </citation>
    <scope>NUCLEOTIDE SEQUENCE [LARGE SCALE GENOMIC DNA]</scope>
    <source>
        <strain evidence="5 6">NBRC 103154</strain>
    </source>
</reference>
<accession>A0A511QP32</accession>
<dbReference type="SUPFAM" id="SSF103473">
    <property type="entry name" value="MFS general substrate transporter"/>
    <property type="match status" value="1"/>
</dbReference>
<proteinExistence type="predicted"/>
<evidence type="ECO:0000256" key="1">
    <source>
        <dbReference type="ARBA" id="ARBA00022692"/>
    </source>
</evidence>
<dbReference type="RefSeq" id="WP_119008504.1">
    <property type="nucleotide sequence ID" value="NZ_BJXK01000004.1"/>
</dbReference>
<feature type="transmembrane region" description="Helical" evidence="4">
    <location>
        <begin position="239"/>
        <end position="258"/>
    </location>
</feature>
<protein>
    <recommendedName>
        <fullName evidence="7">MFS transporter</fullName>
    </recommendedName>
</protein>
<evidence type="ECO:0000313" key="5">
    <source>
        <dbReference type="EMBL" id="GEM79070.1"/>
    </source>
</evidence>
<dbReference type="Pfam" id="PF07690">
    <property type="entry name" value="MFS_1"/>
    <property type="match status" value="1"/>
</dbReference>
<name>A0A511QP32_9VIBR</name>
<feature type="transmembrane region" description="Helical" evidence="4">
    <location>
        <begin position="71"/>
        <end position="90"/>
    </location>
</feature>
<evidence type="ECO:0000256" key="3">
    <source>
        <dbReference type="ARBA" id="ARBA00023136"/>
    </source>
</evidence>
<dbReference type="OrthoDB" id="6618863at2"/>
<dbReference type="InterPro" id="IPR036259">
    <property type="entry name" value="MFS_trans_sf"/>
</dbReference>
<feature type="transmembrane region" description="Helical" evidence="4">
    <location>
        <begin position="212"/>
        <end position="233"/>
    </location>
</feature>
<evidence type="ECO:0000313" key="6">
    <source>
        <dbReference type="Proteomes" id="UP000321113"/>
    </source>
</evidence>
<keyword evidence="2 4" id="KW-1133">Transmembrane helix</keyword>
<feature type="transmembrane region" description="Helical" evidence="4">
    <location>
        <begin position="288"/>
        <end position="309"/>
    </location>
</feature>
<dbReference type="GO" id="GO:0022857">
    <property type="term" value="F:transmembrane transporter activity"/>
    <property type="evidence" value="ECO:0007669"/>
    <property type="project" value="InterPro"/>
</dbReference>
<feature type="transmembrane region" description="Helical" evidence="4">
    <location>
        <begin position="321"/>
        <end position="344"/>
    </location>
</feature>